<feature type="transmembrane region" description="Helical" evidence="1">
    <location>
        <begin position="7"/>
        <end position="28"/>
    </location>
</feature>
<dbReference type="AlphaFoldDB" id="A0AAU7BQX3"/>
<evidence type="ECO:0000256" key="1">
    <source>
        <dbReference type="SAM" id="Phobius"/>
    </source>
</evidence>
<feature type="transmembrane region" description="Helical" evidence="1">
    <location>
        <begin position="64"/>
        <end position="83"/>
    </location>
</feature>
<dbReference type="NCBIfam" id="NF037970">
    <property type="entry name" value="vanZ_1"/>
    <property type="match status" value="1"/>
</dbReference>
<keyword evidence="1" id="KW-0472">Membrane</keyword>
<organism evidence="2">
    <name type="scientific">Pontimicrobium sp. SW4</name>
    <dbReference type="NCBI Taxonomy" id="3153519"/>
    <lineage>
        <taxon>Bacteria</taxon>
        <taxon>Pseudomonadati</taxon>
        <taxon>Bacteroidota</taxon>
        <taxon>Flavobacteriia</taxon>
        <taxon>Flavobacteriales</taxon>
        <taxon>Flavobacteriaceae</taxon>
        <taxon>Pontimicrobium</taxon>
    </lineage>
</organism>
<keyword evidence="1" id="KW-1133">Transmembrane helix</keyword>
<gene>
    <name evidence="2" type="ORF">ABGB03_12975</name>
</gene>
<evidence type="ECO:0000313" key="2">
    <source>
        <dbReference type="EMBL" id="XBG60770.1"/>
    </source>
</evidence>
<dbReference type="PANTHER" id="PTHR28008:SF1">
    <property type="entry name" value="DOMAIN PROTEIN, PUTATIVE (AFU_ORTHOLOGUE AFUA_3G10980)-RELATED"/>
    <property type="match status" value="1"/>
</dbReference>
<feature type="transmembrane region" description="Helical" evidence="1">
    <location>
        <begin position="40"/>
        <end position="57"/>
    </location>
</feature>
<dbReference type="PANTHER" id="PTHR28008">
    <property type="entry name" value="DOMAIN PROTEIN, PUTATIVE (AFU_ORTHOLOGUE AFUA_3G10980)-RELATED"/>
    <property type="match status" value="1"/>
</dbReference>
<protein>
    <submittedName>
        <fullName evidence="2">VanZ family protein</fullName>
    </submittedName>
</protein>
<dbReference type="EMBL" id="CP157199">
    <property type="protein sequence ID" value="XBG60770.1"/>
    <property type="molecule type" value="Genomic_DNA"/>
</dbReference>
<feature type="transmembrane region" description="Helical" evidence="1">
    <location>
        <begin position="95"/>
        <end position="114"/>
    </location>
</feature>
<reference evidence="2" key="1">
    <citation type="submission" date="2024-05" db="EMBL/GenBank/DDBJ databases">
        <title>Pontimicrobium maritimus sp. nov., isolated form sea water.</title>
        <authorList>
            <person name="Muhammad N."/>
            <person name="Vuong T.Q."/>
            <person name="Han H.L."/>
            <person name="Kim S.-G."/>
        </authorList>
    </citation>
    <scope>NUCLEOTIDE SEQUENCE</scope>
    <source>
        <strain evidence="2">SW4</strain>
    </source>
</reference>
<sequence>MLNKRVFLFLAVVYTIALATICLIRNDGLPYFGTNYEDKIYHLIAYGIFCFLWYKVLNNQKVKYAIAIAFAISIVYGTIIEVLQGQLTTTRDASIADIAANIVGATIISLILTIRNKTIVKNI</sequence>
<proteinExistence type="predicted"/>
<keyword evidence="1" id="KW-0812">Transmembrane</keyword>
<accession>A0AAU7BQX3</accession>
<dbReference type="RefSeq" id="WP_347923000.1">
    <property type="nucleotide sequence ID" value="NZ_CP157199.1"/>
</dbReference>
<name>A0AAU7BQX3_9FLAO</name>